<protein>
    <submittedName>
        <fullName evidence="1">Phosphohistidine phosphatase SixA</fullName>
    </submittedName>
</protein>
<name>A0ABX1GGE1_9GAMM</name>
<gene>
    <name evidence="1" type="primary">sixA</name>
    <name evidence="1" type="ORF">HCU74_07560</name>
</gene>
<proteinExistence type="predicted"/>
<evidence type="ECO:0000313" key="2">
    <source>
        <dbReference type="Proteomes" id="UP000765845"/>
    </source>
</evidence>
<comment type="caution">
    <text evidence="1">The sequence shown here is derived from an EMBL/GenBank/DDBJ whole genome shotgun (WGS) entry which is preliminary data.</text>
</comment>
<sequence length="158" mass="17954">MEIVLLRHGAASWDAPTDMERELTERGRAEVEAASQWLTEGDWRPDELWVSPYRRAQQTAEIVNARWQCPQRSKASLTPDNPVADLDPLLATFRGERLLLVGHNPLLSNAIAHWEGERASYWGLQTASMARIDADVPARGCGTLVWLRHYPNYQHNGR</sequence>
<dbReference type="InterPro" id="IPR013078">
    <property type="entry name" value="His_Pase_superF_clade-1"/>
</dbReference>
<dbReference type="CDD" id="cd07067">
    <property type="entry name" value="HP_PGM_like"/>
    <property type="match status" value="1"/>
</dbReference>
<dbReference type="PANTHER" id="PTHR48100:SF15">
    <property type="entry name" value="SEDOHEPTULOSE 1,7-BISPHOSPHATASE"/>
    <property type="match status" value="1"/>
</dbReference>
<accession>A0ABX1GGE1</accession>
<dbReference type="SMART" id="SM00855">
    <property type="entry name" value="PGAM"/>
    <property type="match status" value="1"/>
</dbReference>
<dbReference type="RefSeq" id="WP_168449785.1">
    <property type="nucleotide sequence ID" value="NZ_JAAWWK010000002.1"/>
</dbReference>
<dbReference type="SUPFAM" id="SSF53254">
    <property type="entry name" value="Phosphoglycerate mutase-like"/>
    <property type="match status" value="1"/>
</dbReference>
<dbReference type="EMBL" id="JAAWWK010000002">
    <property type="protein sequence ID" value="NKI17274.1"/>
    <property type="molecule type" value="Genomic_DNA"/>
</dbReference>
<reference evidence="1 2" key="1">
    <citation type="submission" date="2020-04" db="EMBL/GenBank/DDBJ databases">
        <authorList>
            <person name="Yoon J."/>
        </authorList>
    </citation>
    <scope>NUCLEOTIDE SEQUENCE [LARGE SCALE GENOMIC DNA]</scope>
    <source>
        <strain evidence="1 2">KMU-166</strain>
    </source>
</reference>
<dbReference type="Pfam" id="PF00300">
    <property type="entry name" value="His_Phos_1"/>
    <property type="match status" value="1"/>
</dbReference>
<evidence type="ECO:0000313" key="1">
    <source>
        <dbReference type="EMBL" id="NKI17274.1"/>
    </source>
</evidence>
<dbReference type="PANTHER" id="PTHR48100">
    <property type="entry name" value="BROAD-SPECIFICITY PHOSPHATASE YOR283W-RELATED"/>
    <property type="match status" value="1"/>
</dbReference>
<dbReference type="InterPro" id="IPR050275">
    <property type="entry name" value="PGM_Phosphatase"/>
</dbReference>
<dbReference type="Gene3D" id="3.40.50.1240">
    <property type="entry name" value="Phosphoglycerate mutase-like"/>
    <property type="match status" value="1"/>
</dbReference>
<dbReference type="Proteomes" id="UP000765845">
    <property type="component" value="Unassembled WGS sequence"/>
</dbReference>
<dbReference type="InterPro" id="IPR004449">
    <property type="entry name" value="SixA"/>
</dbReference>
<dbReference type="NCBIfam" id="TIGR00249">
    <property type="entry name" value="sixA"/>
    <property type="match status" value="1"/>
</dbReference>
<dbReference type="InterPro" id="IPR029033">
    <property type="entry name" value="His_PPase_superfam"/>
</dbReference>
<keyword evidence="2" id="KW-1185">Reference proteome</keyword>
<organism evidence="1 2">
    <name type="scientific">Spongiibacter thalassae</name>
    <dbReference type="NCBI Taxonomy" id="2721624"/>
    <lineage>
        <taxon>Bacteria</taxon>
        <taxon>Pseudomonadati</taxon>
        <taxon>Pseudomonadota</taxon>
        <taxon>Gammaproteobacteria</taxon>
        <taxon>Cellvibrionales</taxon>
        <taxon>Spongiibacteraceae</taxon>
        <taxon>Spongiibacter</taxon>
    </lineage>
</organism>